<dbReference type="EMBL" id="KQ964358">
    <property type="protein sequence ID" value="KXJ84676.1"/>
    <property type="molecule type" value="Genomic_DNA"/>
</dbReference>
<dbReference type="InParanoid" id="A0A136II66"/>
<dbReference type="Pfam" id="PF20516">
    <property type="entry name" value="PDDEXK_12"/>
    <property type="match status" value="1"/>
</dbReference>
<evidence type="ECO:0000313" key="3">
    <source>
        <dbReference type="Proteomes" id="UP000070501"/>
    </source>
</evidence>
<proteinExistence type="predicted"/>
<organism evidence="2 3">
    <name type="scientific">Microdochium bolleyi</name>
    <dbReference type="NCBI Taxonomy" id="196109"/>
    <lineage>
        <taxon>Eukaryota</taxon>
        <taxon>Fungi</taxon>
        <taxon>Dikarya</taxon>
        <taxon>Ascomycota</taxon>
        <taxon>Pezizomycotina</taxon>
        <taxon>Sordariomycetes</taxon>
        <taxon>Xylariomycetidae</taxon>
        <taxon>Xylariales</taxon>
        <taxon>Microdochiaceae</taxon>
        <taxon>Microdochium</taxon>
    </lineage>
</organism>
<reference evidence="3" key="1">
    <citation type="submission" date="2016-02" db="EMBL/GenBank/DDBJ databases">
        <title>Draft genome sequence of Microdochium bolleyi, a fungal endophyte of beachgrass.</title>
        <authorList>
            <consortium name="DOE Joint Genome Institute"/>
            <person name="David A.S."/>
            <person name="May G."/>
            <person name="Haridas S."/>
            <person name="Lim J."/>
            <person name="Wang M."/>
            <person name="Labutti K."/>
            <person name="Lipzen A."/>
            <person name="Barry K."/>
            <person name="Grigoriev I.V."/>
        </authorList>
    </citation>
    <scope>NUCLEOTIDE SEQUENCE [LARGE SCALE GENOMIC DNA]</scope>
    <source>
        <strain evidence="3">J235TASD1</strain>
    </source>
</reference>
<dbReference type="AlphaFoldDB" id="A0A136II66"/>
<keyword evidence="3" id="KW-1185">Reference proteome</keyword>
<dbReference type="STRING" id="196109.A0A136II66"/>
<accession>A0A136II66</accession>
<dbReference type="OrthoDB" id="4161186at2759"/>
<dbReference type="InterPro" id="IPR046797">
    <property type="entry name" value="PDDEXK_12"/>
</dbReference>
<evidence type="ECO:0000259" key="1">
    <source>
        <dbReference type="Pfam" id="PF20516"/>
    </source>
</evidence>
<evidence type="ECO:0000313" key="2">
    <source>
        <dbReference type="EMBL" id="KXJ84676.1"/>
    </source>
</evidence>
<protein>
    <recommendedName>
        <fullName evidence="1">PD-(D/E)XK nuclease-like domain-containing protein</fullName>
    </recommendedName>
</protein>
<name>A0A136II66_9PEZI</name>
<feature type="domain" description="PD-(D/E)XK nuclease-like" evidence="1">
    <location>
        <begin position="16"/>
        <end position="264"/>
    </location>
</feature>
<gene>
    <name evidence="2" type="ORF">Micbo1qcDRAFT_213133</name>
</gene>
<dbReference type="Proteomes" id="UP000070501">
    <property type="component" value="Unassembled WGS sequence"/>
</dbReference>
<sequence length="319" mass="35930">MPDDGDIDIFSGHFYNPSPSIEALTCIMNATRQCEDELDAEAAWNCEVHQWLLDLALDGHRNEFRASNCTAATIRPEYSAHTAPNNSSIHHTKKVDFCITLRKRSDTRIAALARNGVAINHTGYESYMQSPIAISIETKSRKPDQEEAQLQIGTWLSAQFQCLRQLVVAKHASLAAGNKAWGAALKELAFLPGVMVLQHNWHLVAATRPGPDSESEAGARQEQQQPRVVLWRSLRMGNTQTPEGICQLITSLRVLLQWAQETYWPWFEKWVLGQVNGLFGKIAEIVMGEGSDHVDDIYRNPTAKHKVWDKRRSYLNVSQ</sequence>